<dbReference type="PANTHER" id="PTHR43765">
    <property type="entry name" value="2-DEHYDROPANTOATE 2-REDUCTASE-RELATED"/>
    <property type="match status" value="1"/>
</dbReference>
<evidence type="ECO:0000256" key="1">
    <source>
        <dbReference type="ARBA" id="ARBA00002919"/>
    </source>
</evidence>
<comment type="function">
    <text evidence="1 11">Catalyzes the NADPH-dependent reduction of ketopantoate into pantoic acid.</text>
</comment>
<keyword evidence="7 11" id="KW-0521">NADP</keyword>
<dbReference type="RefSeq" id="WP_301243134.1">
    <property type="nucleotide sequence ID" value="NZ_JAROCC010000005.1"/>
</dbReference>
<dbReference type="EC" id="1.1.1.169" evidence="4 11"/>
<comment type="caution">
    <text evidence="14">The sequence shown here is derived from an EMBL/GenBank/DDBJ whole genome shotgun (WGS) entry which is preliminary data.</text>
</comment>
<dbReference type="InterPro" id="IPR013332">
    <property type="entry name" value="KPR_N"/>
</dbReference>
<keyword evidence="15" id="KW-1185">Reference proteome</keyword>
<keyword evidence="6 11" id="KW-0566">Pantothenate biosynthesis</keyword>
<dbReference type="Gene3D" id="1.10.1040.10">
    <property type="entry name" value="N-(1-d-carboxylethyl)-l-norvaline Dehydrogenase, domain 2"/>
    <property type="match status" value="1"/>
</dbReference>
<comment type="catalytic activity">
    <reaction evidence="10 11">
        <text>(R)-pantoate + NADP(+) = 2-dehydropantoate + NADPH + H(+)</text>
        <dbReference type="Rhea" id="RHEA:16233"/>
        <dbReference type="ChEBI" id="CHEBI:11561"/>
        <dbReference type="ChEBI" id="CHEBI:15378"/>
        <dbReference type="ChEBI" id="CHEBI:15980"/>
        <dbReference type="ChEBI" id="CHEBI:57783"/>
        <dbReference type="ChEBI" id="CHEBI:58349"/>
        <dbReference type="EC" id="1.1.1.169"/>
    </reaction>
</comment>
<dbReference type="InterPro" id="IPR008927">
    <property type="entry name" value="6-PGluconate_DH-like_C_sf"/>
</dbReference>
<dbReference type="NCBIfam" id="TIGR00745">
    <property type="entry name" value="apbA_panE"/>
    <property type="match status" value="1"/>
</dbReference>
<evidence type="ECO:0000256" key="2">
    <source>
        <dbReference type="ARBA" id="ARBA00004994"/>
    </source>
</evidence>
<dbReference type="InterPro" id="IPR013752">
    <property type="entry name" value="KPA_reductase"/>
</dbReference>
<evidence type="ECO:0000256" key="11">
    <source>
        <dbReference type="RuleBase" id="RU362068"/>
    </source>
</evidence>
<evidence type="ECO:0000256" key="8">
    <source>
        <dbReference type="ARBA" id="ARBA00023002"/>
    </source>
</evidence>
<gene>
    <name evidence="14" type="ORF">P5G49_08675</name>
</gene>
<comment type="similarity">
    <text evidence="3 11">Belongs to the ketopantoate reductase family.</text>
</comment>
<dbReference type="SUPFAM" id="SSF48179">
    <property type="entry name" value="6-phosphogluconate dehydrogenase C-terminal domain-like"/>
    <property type="match status" value="1"/>
</dbReference>
<dbReference type="PANTHER" id="PTHR43765:SF2">
    <property type="entry name" value="2-DEHYDROPANTOATE 2-REDUCTASE"/>
    <property type="match status" value="1"/>
</dbReference>
<feature type="domain" description="Ketopantoate reductase C-terminal" evidence="13">
    <location>
        <begin position="175"/>
        <end position="283"/>
    </location>
</feature>
<evidence type="ECO:0000259" key="13">
    <source>
        <dbReference type="Pfam" id="PF08546"/>
    </source>
</evidence>
<dbReference type="InterPro" id="IPR003710">
    <property type="entry name" value="ApbA"/>
</dbReference>
<name>A0ABT8JSQ3_9BACL</name>
<organism evidence="14 15">
    <name type="scientific">Sporosarcina highlanderae</name>
    <dbReference type="NCBI Taxonomy" id="3035916"/>
    <lineage>
        <taxon>Bacteria</taxon>
        <taxon>Bacillati</taxon>
        <taxon>Bacillota</taxon>
        <taxon>Bacilli</taxon>
        <taxon>Bacillales</taxon>
        <taxon>Caryophanaceae</taxon>
        <taxon>Sporosarcina</taxon>
    </lineage>
</organism>
<feature type="domain" description="Ketopantoate reductase N-terminal" evidence="12">
    <location>
        <begin position="2"/>
        <end position="147"/>
    </location>
</feature>
<evidence type="ECO:0000256" key="10">
    <source>
        <dbReference type="ARBA" id="ARBA00048793"/>
    </source>
</evidence>
<dbReference type="GO" id="GO:0008677">
    <property type="term" value="F:2-dehydropantoate 2-reductase activity"/>
    <property type="evidence" value="ECO:0007669"/>
    <property type="project" value="UniProtKB-EC"/>
</dbReference>
<evidence type="ECO:0000256" key="5">
    <source>
        <dbReference type="ARBA" id="ARBA00019465"/>
    </source>
</evidence>
<accession>A0ABT8JSQ3</accession>
<keyword evidence="8 11" id="KW-0560">Oxidoreductase</keyword>
<dbReference type="InterPro" id="IPR013328">
    <property type="entry name" value="6PGD_dom2"/>
</dbReference>
<evidence type="ECO:0000256" key="6">
    <source>
        <dbReference type="ARBA" id="ARBA00022655"/>
    </source>
</evidence>
<evidence type="ECO:0000313" key="15">
    <source>
        <dbReference type="Proteomes" id="UP001175097"/>
    </source>
</evidence>
<dbReference type="Pfam" id="PF02558">
    <property type="entry name" value="ApbA"/>
    <property type="match status" value="1"/>
</dbReference>
<dbReference type="SUPFAM" id="SSF51735">
    <property type="entry name" value="NAD(P)-binding Rossmann-fold domains"/>
    <property type="match status" value="1"/>
</dbReference>
<evidence type="ECO:0000259" key="12">
    <source>
        <dbReference type="Pfam" id="PF02558"/>
    </source>
</evidence>
<evidence type="ECO:0000256" key="3">
    <source>
        <dbReference type="ARBA" id="ARBA00007870"/>
    </source>
</evidence>
<sequence>MIAGAGSIGLLVGSYLAEAGWKVSFFTRREEQASVIRQEGIRRIDAEGTDDTVLVGAETEIEKLPKSAPWIIAVKYSGVGSILSILEERKMDNAVMFIQNGLAHFNLAEASDLPNVFFATVEHGAGRIDDRTVSHNGIGLIRVAPFRGDEKAFDALKSVHSTTFPIEFVSDAGGIVLRKVLINCMINPLTAILQLRNGELLEREHARGLFDELYIEISNAFPEMQNALPKDAIEEVCRKTALNQSSMLKDRLNGNSMEIETIVTAVVEMAEKRGTPLPLLKTLEKILFVLDGR</sequence>
<dbReference type="InterPro" id="IPR050838">
    <property type="entry name" value="Ketopantoate_reductase"/>
</dbReference>
<dbReference type="InterPro" id="IPR036291">
    <property type="entry name" value="NAD(P)-bd_dom_sf"/>
</dbReference>
<evidence type="ECO:0000256" key="9">
    <source>
        <dbReference type="ARBA" id="ARBA00032024"/>
    </source>
</evidence>
<dbReference type="Pfam" id="PF08546">
    <property type="entry name" value="ApbA_C"/>
    <property type="match status" value="1"/>
</dbReference>
<evidence type="ECO:0000256" key="4">
    <source>
        <dbReference type="ARBA" id="ARBA00013014"/>
    </source>
</evidence>
<reference evidence="14" key="1">
    <citation type="submission" date="2023-03" db="EMBL/GenBank/DDBJ databases">
        <title>MT1 and MT2 Draft Genomes of Novel Species.</title>
        <authorList>
            <person name="Venkateswaran K."/>
        </authorList>
    </citation>
    <scope>NUCLEOTIDE SEQUENCE</scope>
    <source>
        <strain evidence="14">F6_3S_P_2</strain>
    </source>
</reference>
<evidence type="ECO:0000313" key="14">
    <source>
        <dbReference type="EMBL" id="MDN4607561.1"/>
    </source>
</evidence>
<dbReference type="Gene3D" id="3.40.50.720">
    <property type="entry name" value="NAD(P)-binding Rossmann-like Domain"/>
    <property type="match status" value="1"/>
</dbReference>
<proteinExistence type="inferred from homology"/>
<evidence type="ECO:0000256" key="7">
    <source>
        <dbReference type="ARBA" id="ARBA00022857"/>
    </source>
</evidence>
<dbReference type="EMBL" id="JAROCC010000005">
    <property type="protein sequence ID" value="MDN4607561.1"/>
    <property type="molecule type" value="Genomic_DNA"/>
</dbReference>
<comment type="pathway">
    <text evidence="2 11">Cofactor biosynthesis; (R)-pantothenate biosynthesis; (R)-pantoate from 3-methyl-2-oxobutanoate: step 2/2.</text>
</comment>
<dbReference type="Proteomes" id="UP001175097">
    <property type="component" value="Unassembled WGS sequence"/>
</dbReference>
<protein>
    <recommendedName>
        <fullName evidence="5 11">2-dehydropantoate 2-reductase</fullName>
        <ecNumber evidence="4 11">1.1.1.169</ecNumber>
    </recommendedName>
    <alternativeName>
        <fullName evidence="9 11">Ketopantoate reductase</fullName>
    </alternativeName>
</protein>